<reference evidence="2 3" key="1">
    <citation type="submission" date="2007-03" db="EMBL/GenBank/DDBJ databases">
        <authorList>
            <person name="Stal L."/>
            <person name="Ferriera S."/>
            <person name="Johnson J."/>
            <person name="Kravitz S."/>
            <person name="Beeson K."/>
            <person name="Sutton G."/>
            <person name="Rogers Y.-H."/>
            <person name="Friedman R."/>
            <person name="Frazier M."/>
            <person name="Venter J.C."/>
        </authorList>
    </citation>
    <scope>NUCLEOTIDE SEQUENCE [LARGE SCALE GENOMIC DNA]</scope>
    <source>
        <strain evidence="2 3">CCY0110</strain>
    </source>
</reference>
<dbReference type="PANTHER" id="PTHR13696:SF52">
    <property type="entry name" value="PARA FAMILY PROTEIN CT_582"/>
    <property type="match status" value="1"/>
</dbReference>
<dbReference type="Proteomes" id="UP000003781">
    <property type="component" value="Unassembled WGS sequence"/>
</dbReference>
<name>A3INF7_9CHRO</name>
<evidence type="ECO:0000313" key="3">
    <source>
        <dbReference type="Proteomes" id="UP000003781"/>
    </source>
</evidence>
<evidence type="ECO:0000259" key="1">
    <source>
        <dbReference type="Pfam" id="PF01656"/>
    </source>
</evidence>
<dbReference type="PIRSF" id="PIRSF009320">
    <property type="entry name" value="Nuc_binding_HP_1000"/>
    <property type="match status" value="1"/>
</dbReference>
<dbReference type="OrthoDB" id="3173068at2"/>
<comment type="caution">
    <text evidence="2">The sequence shown here is derived from an EMBL/GenBank/DDBJ whole genome shotgun (WGS) entry which is preliminary data.</text>
</comment>
<protein>
    <recommendedName>
        <fullName evidence="1">CobQ/CobB/MinD/ParA nucleotide binding domain-containing protein</fullName>
    </recommendedName>
</protein>
<dbReference type="Pfam" id="PF01656">
    <property type="entry name" value="CbiA"/>
    <property type="match status" value="1"/>
</dbReference>
<sequence length="224" mass="24727">MSKENSASESNSPQTTIIAIINGKGGVGKTTTAVNVAAILAEKQDVLLVDADPQGSASWWTQRGKEGMDFDLTEENNPQILQKLRKVQEYDLIVVDTPPALRSEALNSVITCADYIILPTPPAAMDLTALIETVKTAVMPLKVAHRVLLTKVDSRSLKETLEAQNTLLELGIPACHAFVRQYKAHERAVLEGVPITEWRGKNAKEAQADYRRVVEELQRDWNQL</sequence>
<dbReference type="InterPro" id="IPR050678">
    <property type="entry name" value="DNA_Partitioning_ATPase"/>
</dbReference>
<accession>A3INF7</accession>
<dbReference type="InterPro" id="IPR027417">
    <property type="entry name" value="P-loop_NTPase"/>
</dbReference>
<dbReference type="PANTHER" id="PTHR13696">
    <property type="entry name" value="P-LOOP CONTAINING NUCLEOSIDE TRIPHOSPHATE HYDROLASE"/>
    <property type="match status" value="1"/>
</dbReference>
<keyword evidence="3" id="KW-1185">Reference proteome</keyword>
<dbReference type="CDD" id="cd02042">
    <property type="entry name" value="ParAB_family"/>
    <property type="match status" value="1"/>
</dbReference>
<proteinExistence type="predicted"/>
<dbReference type="eggNOG" id="COG1192">
    <property type="taxonomic scope" value="Bacteria"/>
</dbReference>
<gene>
    <name evidence="2" type="ORF">CY0110_29309</name>
</gene>
<evidence type="ECO:0000313" key="2">
    <source>
        <dbReference type="EMBL" id="EAZ91855.1"/>
    </source>
</evidence>
<dbReference type="EMBL" id="AAXW01000010">
    <property type="protein sequence ID" value="EAZ91855.1"/>
    <property type="molecule type" value="Genomic_DNA"/>
</dbReference>
<organism evidence="2 3">
    <name type="scientific">Crocosphaera chwakensis CCY0110</name>
    <dbReference type="NCBI Taxonomy" id="391612"/>
    <lineage>
        <taxon>Bacteria</taxon>
        <taxon>Bacillati</taxon>
        <taxon>Cyanobacteriota</taxon>
        <taxon>Cyanophyceae</taxon>
        <taxon>Oscillatoriophycideae</taxon>
        <taxon>Chroococcales</taxon>
        <taxon>Aphanothecaceae</taxon>
        <taxon>Crocosphaera</taxon>
        <taxon>Crocosphaera chwakensis</taxon>
    </lineage>
</organism>
<dbReference type="RefSeq" id="WP_008274925.1">
    <property type="nucleotide sequence ID" value="NZ_AAXW01000010.1"/>
</dbReference>
<dbReference type="SUPFAM" id="SSF52540">
    <property type="entry name" value="P-loop containing nucleoside triphosphate hydrolases"/>
    <property type="match status" value="1"/>
</dbReference>
<dbReference type="Gene3D" id="3.40.50.300">
    <property type="entry name" value="P-loop containing nucleotide triphosphate hydrolases"/>
    <property type="match status" value="1"/>
</dbReference>
<dbReference type="InterPro" id="IPR002586">
    <property type="entry name" value="CobQ/CobB/MinD/ParA_Nub-bd_dom"/>
</dbReference>
<feature type="domain" description="CobQ/CobB/MinD/ParA nucleotide binding" evidence="1">
    <location>
        <begin position="18"/>
        <end position="194"/>
    </location>
</feature>
<dbReference type="AlphaFoldDB" id="A3INF7"/>